<reference evidence="2" key="1">
    <citation type="submission" date="2016-10" db="EMBL/GenBank/DDBJ databases">
        <authorList>
            <person name="de Groot N.N."/>
        </authorList>
    </citation>
    <scope>NUCLEOTIDE SEQUENCE</scope>
</reference>
<accession>A0A1W1BIW8</accession>
<dbReference type="AlphaFoldDB" id="A0A1W1BIW8"/>
<dbReference type="Pfam" id="PF13946">
    <property type="entry name" value="DUF4214"/>
    <property type="match status" value="1"/>
</dbReference>
<keyword evidence="2" id="KW-0378">Hydrolase</keyword>
<feature type="domain" description="DUF4214" evidence="1">
    <location>
        <begin position="77"/>
        <end position="136"/>
    </location>
</feature>
<protein>
    <submittedName>
        <fullName evidence="2">Proprotein convertase subtilisin/kexin type 7</fullName>
        <ecNumber evidence="2">3.4.21.-</ecNumber>
    </submittedName>
</protein>
<evidence type="ECO:0000259" key="1">
    <source>
        <dbReference type="Pfam" id="PF13946"/>
    </source>
</evidence>
<dbReference type="EMBL" id="FPHG01000018">
    <property type="protein sequence ID" value="SFV53490.1"/>
    <property type="molecule type" value="Genomic_DNA"/>
</dbReference>
<name>A0A1W1BIW8_9ZZZZ</name>
<proteinExistence type="predicted"/>
<sequence>MKSLFKIIMILSFTIFSLLSADTNTTVNQEQNQGIDLTQRGLDISSLYLATFNHFPDEAGLKYWEDSVFDLESISESFFDQRETQLMYPSDDSTDLFVEKVYLNYLNRAIDEAGKEYWVDELDNNNMIRGHFILAVINGVQSQDIPFVKDREEVLKAFMKSGLNNTKSSEILTDLDKNGKDSAIAYITELSNEDKKIAEFANADVKIISYPKETNETTATVKLTIDEVPRRKLIDLNSTLGASVYPITLTMTTISGRTLYNYTGLSVVITRIETPVDDNSTK</sequence>
<dbReference type="EC" id="3.4.21.-" evidence="2"/>
<gene>
    <name evidence="2" type="ORF">MNB_SV-9-893</name>
</gene>
<evidence type="ECO:0000313" key="2">
    <source>
        <dbReference type="EMBL" id="SFV53490.1"/>
    </source>
</evidence>
<dbReference type="GO" id="GO:0016787">
    <property type="term" value="F:hydrolase activity"/>
    <property type="evidence" value="ECO:0007669"/>
    <property type="project" value="UniProtKB-KW"/>
</dbReference>
<dbReference type="InterPro" id="IPR025282">
    <property type="entry name" value="DUF4214"/>
</dbReference>
<organism evidence="2">
    <name type="scientific">hydrothermal vent metagenome</name>
    <dbReference type="NCBI Taxonomy" id="652676"/>
    <lineage>
        <taxon>unclassified sequences</taxon>
        <taxon>metagenomes</taxon>
        <taxon>ecological metagenomes</taxon>
    </lineage>
</organism>